<evidence type="ECO:0000313" key="11">
    <source>
        <dbReference type="EMBL" id="MBE9041527.1"/>
    </source>
</evidence>
<evidence type="ECO:0000256" key="5">
    <source>
        <dbReference type="ARBA" id="ARBA00022989"/>
    </source>
</evidence>
<evidence type="ECO:0000256" key="4">
    <source>
        <dbReference type="ARBA" id="ARBA00022692"/>
    </source>
</evidence>
<keyword evidence="8 10" id="KW-0472">Membrane</keyword>
<evidence type="ECO:0000256" key="3">
    <source>
        <dbReference type="ARBA" id="ARBA00022531"/>
    </source>
</evidence>
<protein>
    <submittedName>
        <fullName evidence="11">Chlorophyll a/b binding light-harvesting protein</fullName>
    </submittedName>
</protein>
<dbReference type="NCBIfam" id="TIGR03041">
    <property type="entry name" value="PS_antenn_a_b"/>
    <property type="match status" value="1"/>
</dbReference>
<keyword evidence="5 10" id="KW-1133">Transmembrane helix</keyword>
<dbReference type="SUPFAM" id="SSF161077">
    <property type="entry name" value="Photosystem II antenna protein-like"/>
    <property type="match status" value="1"/>
</dbReference>
<comment type="caution">
    <text evidence="11">The sequence shown here is derived from an EMBL/GenBank/DDBJ whole genome shotgun (WGS) entry which is preliminary data.</text>
</comment>
<feature type="compositionally biased region" description="Low complexity" evidence="9">
    <location>
        <begin position="354"/>
        <end position="370"/>
    </location>
</feature>
<feature type="region of interest" description="Disordered" evidence="9">
    <location>
        <begin position="351"/>
        <end position="370"/>
    </location>
</feature>
<organism evidence="11 12">
    <name type="scientific">Zarconia navalis LEGE 11467</name>
    <dbReference type="NCBI Taxonomy" id="1828826"/>
    <lineage>
        <taxon>Bacteria</taxon>
        <taxon>Bacillati</taxon>
        <taxon>Cyanobacteriota</taxon>
        <taxon>Cyanophyceae</taxon>
        <taxon>Oscillatoriophycideae</taxon>
        <taxon>Oscillatoriales</taxon>
        <taxon>Oscillatoriales incertae sedis</taxon>
        <taxon>Zarconia</taxon>
        <taxon>Zarconia navalis</taxon>
    </lineage>
</organism>
<dbReference type="InterPro" id="IPR036001">
    <property type="entry name" value="PS_II_antenna-like_sf"/>
</dbReference>
<dbReference type="Pfam" id="PF00421">
    <property type="entry name" value="PSII"/>
    <property type="match status" value="2"/>
</dbReference>
<dbReference type="EMBL" id="JADEXN010000207">
    <property type="protein sequence ID" value="MBE9041527.1"/>
    <property type="molecule type" value="Genomic_DNA"/>
</dbReference>
<name>A0A928Z7K3_9CYAN</name>
<reference evidence="11" key="1">
    <citation type="submission" date="2020-10" db="EMBL/GenBank/DDBJ databases">
        <authorList>
            <person name="Castelo-Branco R."/>
            <person name="Eusebio N."/>
            <person name="Adriana R."/>
            <person name="Vieira A."/>
            <person name="Brugerolle De Fraissinette N."/>
            <person name="Rezende De Castro R."/>
            <person name="Schneider M.P."/>
            <person name="Vasconcelos V."/>
            <person name="Leao P.N."/>
        </authorList>
    </citation>
    <scope>NUCLEOTIDE SEQUENCE</scope>
    <source>
        <strain evidence="11">LEGE 11467</strain>
    </source>
</reference>
<feature type="transmembrane region" description="Helical" evidence="10">
    <location>
        <begin position="302"/>
        <end position="323"/>
    </location>
</feature>
<evidence type="ECO:0000256" key="6">
    <source>
        <dbReference type="ARBA" id="ARBA00022991"/>
    </source>
</evidence>
<evidence type="ECO:0000256" key="1">
    <source>
        <dbReference type="ARBA" id="ARBA00004636"/>
    </source>
</evidence>
<keyword evidence="7" id="KW-0793">Thylakoid</keyword>
<dbReference type="AlphaFoldDB" id="A0A928Z7K3"/>
<accession>A0A928Z7K3</accession>
<dbReference type="GO" id="GO:0009521">
    <property type="term" value="C:photosystem"/>
    <property type="evidence" value="ECO:0007669"/>
    <property type="project" value="InterPro"/>
</dbReference>
<evidence type="ECO:0000256" key="10">
    <source>
        <dbReference type="SAM" id="Phobius"/>
    </source>
</evidence>
<dbReference type="GO" id="GO:0016168">
    <property type="term" value="F:chlorophyll binding"/>
    <property type="evidence" value="ECO:0007669"/>
    <property type="project" value="UniProtKB-KW"/>
</dbReference>
<dbReference type="InterPro" id="IPR000932">
    <property type="entry name" value="PS_antenna-like"/>
</dbReference>
<dbReference type="RefSeq" id="WP_264321732.1">
    <property type="nucleotide sequence ID" value="NZ_JADEXN010000207.1"/>
</dbReference>
<feature type="transmembrane region" description="Helical" evidence="10">
    <location>
        <begin position="28"/>
        <end position="51"/>
    </location>
</feature>
<dbReference type="Proteomes" id="UP000621799">
    <property type="component" value="Unassembled WGS sequence"/>
</dbReference>
<feature type="transmembrane region" description="Helical" evidence="10">
    <location>
        <begin position="244"/>
        <end position="267"/>
    </location>
</feature>
<keyword evidence="3" id="KW-0602">Photosynthesis</keyword>
<gene>
    <name evidence="11" type="ORF">IQ235_12125</name>
</gene>
<evidence type="ECO:0000313" key="12">
    <source>
        <dbReference type="Proteomes" id="UP000621799"/>
    </source>
</evidence>
<feature type="transmembrane region" description="Helical" evidence="10">
    <location>
        <begin position="146"/>
        <end position="166"/>
    </location>
</feature>
<keyword evidence="4 10" id="KW-0812">Transmembrane</keyword>
<feature type="transmembrane region" description="Helical" evidence="10">
    <location>
        <begin position="87"/>
        <end position="109"/>
    </location>
</feature>
<evidence type="ECO:0000256" key="8">
    <source>
        <dbReference type="ARBA" id="ARBA00023136"/>
    </source>
</evidence>
<feature type="transmembrane region" description="Helical" evidence="10">
    <location>
        <begin position="204"/>
        <end position="223"/>
    </location>
</feature>
<proteinExistence type="predicted"/>
<evidence type="ECO:0000256" key="7">
    <source>
        <dbReference type="ARBA" id="ARBA00023078"/>
    </source>
</evidence>
<dbReference type="GO" id="GO:0031676">
    <property type="term" value="C:plasma membrane-derived thylakoid membrane"/>
    <property type="evidence" value="ECO:0007669"/>
    <property type="project" value="UniProtKB-SubCell"/>
</dbReference>
<dbReference type="GO" id="GO:0009767">
    <property type="term" value="P:photosynthetic electron transport chain"/>
    <property type="evidence" value="ECO:0007669"/>
    <property type="project" value="InterPro"/>
</dbReference>
<comment type="subcellular location">
    <subcellularLocation>
        <location evidence="1">Cellular thylakoid membrane</location>
        <topology evidence="1">Multi-pass membrane protein</topology>
    </subcellularLocation>
</comment>
<keyword evidence="2" id="KW-0148">Chlorophyll</keyword>
<sequence>MQSYGNPKVKYDWWAGNARFANLSGKFIAAHVAQAALIVFWAGAFTLFELSQYDTAVPMGEQGLILLPHLATLGLGVGSGGEVVDTYPYFVVGAVHLISSAVLGAGALFHSFKAKADLSEASGRARKFHFDWDDPQQLGLILGHHLLFLGFGALLLVGKAMFWGGLYDSAIGDVRLVTAPTLDPFVIYGYQTHFASVDNLEDLVGGHIFVGLMLVGGGIWHIIKEPFDWAKKLLIFSGEAILSYSLAGIALAGFTAAYFCAVNTLAYPVEFYGPVLEVKLGVSPYFADTVDLPMGAHTSRAWLANAHFFLAFFFLQGHLWHALRAMGFDFRQIEKALENAGMAQAAPMASTKKSAPAQASGEAAAAGAAE</sequence>
<keyword evidence="12" id="KW-1185">Reference proteome</keyword>
<keyword evidence="6" id="KW-0157">Chromophore</keyword>
<evidence type="ECO:0000256" key="9">
    <source>
        <dbReference type="SAM" id="MobiDB-lite"/>
    </source>
</evidence>
<evidence type="ECO:0000256" key="2">
    <source>
        <dbReference type="ARBA" id="ARBA00022494"/>
    </source>
</evidence>